<gene>
    <name evidence="11" type="ORF">C5167_013831</name>
</gene>
<evidence type="ECO:0000313" key="12">
    <source>
        <dbReference type="Proteomes" id="UP000316621"/>
    </source>
</evidence>
<dbReference type="GO" id="GO:0016020">
    <property type="term" value="C:membrane"/>
    <property type="evidence" value="ECO:0007669"/>
    <property type="project" value="UniProtKB-SubCell"/>
</dbReference>
<dbReference type="OMA" id="WLLWYAT"/>
<name>A0A4Y7J4W8_PAPSO</name>
<dbReference type="SUPFAM" id="SSF57850">
    <property type="entry name" value="RING/U-box"/>
    <property type="match status" value="1"/>
</dbReference>
<sequence length="198" mass="22291">MIAVIPILLAFVVLFLGIFIVFLIYLWLLWYATNGSVDNQDDEKSSKMKGLSELGLKELPVGKAMEEIKGTDCVICLDEIEVDQLIRLLPVCNHGFHLECADSWLSRNSVCPICRTKLQLHSVVDVDPGIYKDIDKNLASVKLSFRLRLLSSLDHAPVDVINQGNKRDLWRYFCNFLSDEMGAYSLLAGVGLNKIMDN</sequence>
<dbReference type="Gramene" id="RZC54981">
    <property type="protein sequence ID" value="RZC54981"/>
    <property type="gene ID" value="C5167_013831"/>
</dbReference>
<evidence type="ECO:0000256" key="3">
    <source>
        <dbReference type="ARBA" id="ARBA00022723"/>
    </source>
</evidence>
<feature type="transmembrane region" description="Helical" evidence="9">
    <location>
        <begin position="7"/>
        <end position="30"/>
    </location>
</feature>
<dbReference type="EMBL" id="CM010717">
    <property type="protein sequence ID" value="RZC54981.1"/>
    <property type="molecule type" value="Genomic_DNA"/>
</dbReference>
<keyword evidence="3" id="KW-0479">Metal-binding</keyword>
<keyword evidence="12" id="KW-1185">Reference proteome</keyword>
<dbReference type="AlphaFoldDB" id="A0A4Y7J4W8"/>
<dbReference type="GO" id="GO:0008270">
    <property type="term" value="F:zinc ion binding"/>
    <property type="evidence" value="ECO:0007669"/>
    <property type="project" value="UniProtKB-KW"/>
</dbReference>
<dbReference type="Gene3D" id="3.30.40.10">
    <property type="entry name" value="Zinc/RING finger domain, C3HC4 (zinc finger)"/>
    <property type="match status" value="1"/>
</dbReference>
<dbReference type="InterPro" id="IPR013083">
    <property type="entry name" value="Znf_RING/FYVE/PHD"/>
</dbReference>
<dbReference type="STRING" id="3469.A0A4Y7J4W8"/>
<evidence type="ECO:0000259" key="10">
    <source>
        <dbReference type="PROSITE" id="PS50089"/>
    </source>
</evidence>
<reference evidence="11 12" key="1">
    <citation type="journal article" date="2018" name="Science">
        <title>The opium poppy genome and morphinan production.</title>
        <authorList>
            <person name="Guo L."/>
            <person name="Winzer T."/>
            <person name="Yang X."/>
            <person name="Li Y."/>
            <person name="Ning Z."/>
            <person name="He Z."/>
            <person name="Teodor R."/>
            <person name="Lu Y."/>
            <person name="Bowser T.A."/>
            <person name="Graham I.A."/>
            <person name="Ye K."/>
        </authorList>
    </citation>
    <scope>NUCLEOTIDE SEQUENCE [LARGE SCALE GENOMIC DNA]</scope>
    <source>
        <strain evidence="12">cv. HN1</strain>
        <tissue evidence="11">Leaves</tissue>
    </source>
</reference>
<protein>
    <recommendedName>
        <fullName evidence="10">RING-type domain-containing protein</fullName>
    </recommendedName>
</protein>
<proteinExistence type="predicted"/>
<dbReference type="PROSITE" id="PS50089">
    <property type="entry name" value="ZF_RING_2"/>
    <property type="match status" value="1"/>
</dbReference>
<feature type="domain" description="RING-type" evidence="10">
    <location>
        <begin position="73"/>
        <end position="115"/>
    </location>
</feature>
<evidence type="ECO:0000256" key="5">
    <source>
        <dbReference type="ARBA" id="ARBA00022833"/>
    </source>
</evidence>
<dbReference type="InterPro" id="IPR001841">
    <property type="entry name" value="Znf_RING"/>
</dbReference>
<dbReference type="PANTHER" id="PTHR46539:SF2">
    <property type="entry name" value="RING-H2 FINGER PROTEIN ATL43"/>
    <property type="match status" value="1"/>
</dbReference>
<evidence type="ECO:0000256" key="4">
    <source>
        <dbReference type="ARBA" id="ARBA00022771"/>
    </source>
</evidence>
<evidence type="ECO:0000313" key="11">
    <source>
        <dbReference type="EMBL" id="RZC54981.1"/>
    </source>
</evidence>
<keyword evidence="6 9" id="KW-1133">Transmembrane helix</keyword>
<accession>A0A4Y7J4W8</accession>
<evidence type="ECO:0000256" key="1">
    <source>
        <dbReference type="ARBA" id="ARBA00004370"/>
    </source>
</evidence>
<evidence type="ECO:0000256" key="9">
    <source>
        <dbReference type="SAM" id="Phobius"/>
    </source>
</evidence>
<dbReference type="Proteomes" id="UP000316621">
    <property type="component" value="Chromosome 3"/>
</dbReference>
<evidence type="ECO:0000256" key="2">
    <source>
        <dbReference type="ARBA" id="ARBA00022692"/>
    </source>
</evidence>
<evidence type="ECO:0000256" key="7">
    <source>
        <dbReference type="ARBA" id="ARBA00023136"/>
    </source>
</evidence>
<evidence type="ECO:0000256" key="6">
    <source>
        <dbReference type="ARBA" id="ARBA00022989"/>
    </source>
</evidence>
<keyword evidence="2 9" id="KW-0812">Transmembrane</keyword>
<dbReference type="PANTHER" id="PTHR46539">
    <property type="entry name" value="E3 UBIQUITIN-PROTEIN LIGASE ATL42"/>
    <property type="match status" value="1"/>
</dbReference>
<organism evidence="11 12">
    <name type="scientific">Papaver somniferum</name>
    <name type="common">Opium poppy</name>
    <dbReference type="NCBI Taxonomy" id="3469"/>
    <lineage>
        <taxon>Eukaryota</taxon>
        <taxon>Viridiplantae</taxon>
        <taxon>Streptophyta</taxon>
        <taxon>Embryophyta</taxon>
        <taxon>Tracheophyta</taxon>
        <taxon>Spermatophyta</taxon>
        <taxon>Magnoliopsida</taxon>
        <taxon>Ranunculales</taxon>
        <taxon>Papaveraceae</taxon>
        <taxon>Papaveroideae</taxon>
        <taxon>Papaver</taxon>
    </lineage>
</organism>
<evidence type="ECO:0000256" key="8">
    <source>
        <dbReference type="PROSITE-ProRule" id="PRU00175"/>
    </source>
</evidence>
<keyword evidence="5" id="KW-0862">Zinc</keyword>
<dbReference type="SMART" id="SM00184">
    <property type="entry name" value="RING"/>
    <property type="match status" value="1"/>
</dbReference>
<keyword evidence="7 9" id="KW-0472">Membrane</keyword>
<dbReference type="Pfam" id="PF13639">
    <property type="entry name" value="zf-RING_2"/>
    <property type="match status" value="1"/>
</dbReference>
<comment type="subcellular location">
    <subcellularLocation>
        <location evidence="1">Membrane</location>
    </subcellularLocation>
</comment>
<keyword evidence="4 8" id="KW-0863">Zinc-finger</keyword>